<dbReference type="STRING" id="1844006.PhaeoP97_01127"/>
<evidence type="ECO:0000256" key="5">
    <source>
        <dbReference type="SAM" id="SignalP"/>
    </source>
</evidence>
<accession>A0A1L3I369</accession>
<keyword evidence="5" id="KW-0732">Signal</keyword>
<dbReference type="InterPro" id="IPR011057">
    <property type="entry name" value="Mss4-like_sf"/>
</dbReference>
<proteinExistence type="inferred from homology"/>
<name>A0A1L3I369_9RHOB</name>
<evidence type="ECO:0000313" key="8">
    <source>
        <dbReference type="Proteomes" id="UP000183859"/>
    </source>
</evidence>
<dbReference type="RefSeq" id="WP_072504235.1">
    <property type="nucleotide sequence ID" value="NZ_CP016364.1"/>
</dbReference>
<dbReference type="Gene3D" id="3.90.1590.10">
    <property type="entry name" value="glutathione-dependent formaldehyde- activating enzyme (gfa)"/>
    <property type="match status" value="1"/>
</dbReference>
<protein>
    <recommendedName>
        <fullName evidence="6">CENP-V/GFA domain-containing protein</fullName>
    </recommendedName>
</protein>
<feature type="domain" description="CENP-V/GFA" evidence="6">
    <location>
        <begin position="8"/>
        <end position="107"/>
    </location>
</feature>
<comment type="similarity">
    <text evidence="1">Belongs to the Gfa family.</text>
</comment>
<evidence type="ECO:0000256" key="1">
    <source>
        <dbReference type="ARBA" id="ARBA00005495"/>
    </source>
</evidence>
<reference evidence="8" key="1">
    <citation type="submission" date="2016-07" db="EMBL/GenBank/DDBJ databases">
        <title>Phaeobacter portensis sp. nov., a tropodithietic acid producing bacterium isolated from a German harbor.</title>
        <authorList>
            <person name="Freese H.M."/>
            <person name="Bunk B."/>
            <person name="Breider S."/>
            <person name="Brinkhoff T."/>
        </authorList>
    </citation>
    <scope>NUCLEOTIDE SEQUENCE [LARGE SCALE GENOMIC DNA]</scope>
    <source>
        <strain evidence="8">P97</strain>
    </source>
</reference>
<dbReference type="SUPFAM" id="SSF51316">
    <property type="entry name" value="Mss4-like"/>
    <property type="match status" value="1"/>
</dbReference>
<dbReference type="AlphaFoldDB" id="A0A1L3I369"/>
<dbReference type="PROSITE" id="PS51891">
    <property type="entry name" value="CENP_V_GFA"/>
    <property type="match status" value="1"/>
</dbReference>
<keyword evidence="4" id="KW-0456">Lyase</keyword>
<dbReference type="Pfam" id="PF04828">
    <property type="entry name" value="GFA"/>
    <property type="match status" value="1"/>
</dbReference>
<sequence length="164" mass="17735" precursor="true">MTQPNLPLTGACLCGAVHLHVTAAPLLTLACHCRDCQKLAASAYSLTAMFPANAVTTTGELVLGGLHSEERKHYYCPSCLSFVLSRLKAAPERVNLRASLLDDLTWFTPFVEIMTEEKQLWAKVPAPHSYARFPTTAEELADLMDEYAKTIAPPPPPSPGTGPA</sequence>
<gene>
    <name evidence="7" type="ORF">PhaeoP97_01127</name>
</gene>
<keyword evidence="3" id="KW-0862">Zinc</keyword>
<dbReference type="GO" id="GO:0046872">
    <property type="term" value="F:metal ion binding"/>
    <property type="evidence" value="ECO:0007669"/>
    <property type="project" value="UniProtKB-KW"/>
</dbReference>
<dbReference type="PANTHER" id="PTHR33337">
    <property type="entry name" value="GFA DOMAIN-CONTAINING PROTEIN"/>
    <property type="match status" value="1"/>
</dbReference>
<evidence type="ECO:0000256" key="2">
    <source>
        <dbReference type="ARBA" id="ARBA00022723"/>
    </source>
</evidence>
<feature type="chain" id="PRO_5013131883" description="CENP-V/GFA domain-containing protein" evidence="5">
    <location>
        <begin position="24"/>
        <end position="164"/>
    </location>
</feature>
<dbReference type="KEGG" id="php:PhaeoP97_01127"/>
<dbReference type="PANTHER" id="PTHR33337:SF40">
    <property type="entry name" value="CENP-V_GFA DOMAIN-CONTAINING PROTEIN-RELATED"/>
    <property type="match status" value="1"/>
</dbReference>
<evidence type="ECO:0000256" key="4">
    <source>
        <dbReference type="ARBA" id="ARBA00023239"/>
    </source>
</evidence>
<evidence type="ECO:0000259" key="6">
    <source>
        <dbReference type="PROSITE" id="PS51891"/>
    </source>
</evidence>
<dbReference type="EMBL" id="CP016364">
    <property type="protein sequence ID" value="APG46553.1"/>
    <property type="molecule type" value="Genomic_DNA"/>
</dbReference>
<feature type="signal peptide" evidence="5">
    <location>
        <begin position="1"/>
        <end position="23"/>
    </location>
</feature>
<dbReference type="GO" id="GO:0016846">
    <property type="term" value="F:carbon-sulfur lyase activity"/>
    <property type="evidence" value="ECO:0007669"/>
    <property type="project" value="InterPro"/>
</dbReference>
<dbReference type="Proteomes" id="UP000183859">
    <property type="component" value="Chromosome"/>
</dbReference>
<evidence type="ECO:0000313" key="7">
    <source>
        <dbReference type="EMBL" id="APG46553.1"/>
    </source>
</evidence>
<dbReference type="InterPro" id="IPR006913">
    <property type="entry name" value="CENP-V/GFA"/>
</dbReference>
<dbReference type="OrthoDB" id="9807246at2"/>
<organism evidence="7 8">
    <name type="scientific">Phaeobacter porticola</name>
    <dbReference type="NCBI Taxonomy" id="1844006"/>
    <lineage>
        <taxon>Bacteria</taxon>
        <taxon>Pseudomonadati</taxon>
        <taxon>Pseudomonadota</taxon>
        <taxon>Alphaproteobacteria</taxon>
        <taxon>Rhodobacterales</taxon>
        <taxon>Roseobacteraceae</taxon>
        <taxon>Phaeobacter</taxon>
    </lineage>
</organism>
<evidence type="ECO:0000256" key="3">
    <source>
        <dbReference type="ARBA" id="ARBA00022833"/>
    </source>
</evidence>
<keyword evidence="2" id="KW-0479">Metal-binding</keyword>
<keyword evidence="8" id="KW-1185">Reference proteome</keyword>